<gene>
    <name evidence="1" type="ORF">MNBD_GAMMA11-1084</name>
</gene>
<accession>A0A3B0XCC1</accession>
<proteinExistence type="predicted"/>
<sequence>MGHVKRNNIIFLFVFIVFWSLPSYAEKCMVSTDMRFFMSDHPELKTQKSIEGTGRYSVILKNGDSILAAFSTCDLGLSAHYFSISQMNNAELIKKLKIFLARVLASETVKKKVLPQLDAFNMVDFKNSVTLEGSGDQHEVSISFLSGSVYKTHILYRWLPAEH</sequence>
<dbReference type="EMBL" id="UOFG01000071">
    <property type="protein sequence ID" value="VAW59219.1"/>
    <property type="molecule type" value="Genomic_DNA"/>
</dbReference>
<reference evidence="1" key="1">
    <citation type="submission" date="2018-06" db="EMBL/GenBank/DDBJ databases">
        <authorList>
            <person name="Zhirakovskaya E."/>
        </authorList>
    </citation>
    <scope>NUCLEOTIDE SEQUENCE</scope>
</reference>
<name>A0A3B0XCC1_9ZZZZ</name>
<organism evidence="1">
    <name type="scientific">hydrothermal vent metagenome</name>
    <dbReference type="NCBI Taxonomy" id="652676"/>
    <lineage>
        <taxon>unclassified sequences</taxon>
        <taxon>metagenomes</taxon>
        <taxon>ecological metagenomes</taxon>
    </lineage>
</organism>
<dbReference type="AlphaFoldDB" id="A0A3B0XCC1"/>
<evidence type="ECO:0000313" key="1">
    <source>
        <dbReference type="EMBL" id="VAW59219.1"/>
    </source>
</evidence>
<protein>
    <submittedName>
        <fullName evidence="1">Uncharacterized protein</fullName>
    </submittedName>
</protein>